<sequence length="177" mass="19570">MIMSHTLFARELVMGPANDWILGPHEHPRFTESAELQGAHWFDVSGKIAIKQLELDTTYRAYLVYKLAPNHDGLHNVRPRSEIRLRSGEVYLPASEDRIVRLVVAGGHPPPQDDGPAIPVETGDDGLMEMELGWFQIRPEHVQGPDAVIARISMANSVVPMRGLLVVSIEFTASGSS</sequence>
<dbReference type="Pfam" id="PF14299">
    <property type="entry name" value="PP2"/>
    <property type="match status" value="1"/>
</dbReference>
<comment type="caution">
    <text evidence="1">The sequence shown here is derived from an EMBL/GenBank/DDBJ whole genome shotgun (WGS) entry which is preliminary data.</text>
</comment>
<accession>A0A8J6BRF7</accession>
<reference evidence="1" key="2">
    <citation type="submission" date="2021-02" db="EMBL/GenBank/DDBJ databases">
        <authorList>
            <person name="Kimball J.A."/>
            <person name="Haas M.W."/>
            <person name="Macchietto M."/>
            <person name="Kono T."/>
            <person name="Duquette J."/>
            <person name="Shao M."/>
        </authorList>
    </citation>
    <scope>NUCLEOTIDE SEQUENCE</scope>
    <source>
        <tissue evidence="1">Fresh leaf tissue</tissue>
    </source>
</reference>
<reference evidence="1" key="1">
    <citation type="journal article" date="2021" name="bioRxiv">
        <title>Whole Genome Assembly and Annotation of Northern Wild Rice, Zizania palustris L., Supports a Whole Genome Duplication in the Zizania Genus.</title>
        <authorList>
            <person name="Haas M."/>
            <person name="Kono T."/>
            <person name="Macchietto M."/>
            <person name="Millas R."/>
            <person name="McGilp L."/>
            <person name="Shao M."/>
            <person name="Duquette J."/>
            <person name="Hirsch C.N."/>
            <person name="Kimball J."/>
        </authorList>
    </citation>
    <scope>NUCLEOTIDE SEQUENCE</scope>
    <source>
        <tissue evidence="1">Fresh leaf tissue</tissue>
    </source>
</reference>
<protein>
    <submittedName>
        <fullName evidence="1">Uncharacterized protein</fullName>
    </submittedName>
</protein>
<dbReference type="InterPro" id="IPR025886">
    <property type="entry name" value="PP2-like"/>
</dbReference>
<dbReference type="AlphaFoldDB" id="A0A8J6BRF7"/>
<dbReference type="PANTHER" id="PTHR32278:SF111">
    <property type="entry name" value="F-BOX PROTEIN PP2-B12-RELATED"/>
    <property type="match status" value="1"/>
</dbReference>
<dbReference type="PANTHER" id="PTHR32278">
    <property type="entry name" value="F-BOX DOMAIN-CONTAINING PROTEIN"/>
    <property type="match status" value="1"/>
</dbReference>
<organism evidence="1 2">
    <name type="scientific">Zizania palustris</name>
    <name type="common">Northern wild rice</name>
    <dbReference type="NCBI Taxonomy" id="103762"/>
    <lineage>
        <taxon>Eukaryota</taxon>
        <taxon>Viridiplantae</taxon>
        <taxon>Streptophyta</taxon>
        <taxon>Embryophyta</taxon>
        <taxon>Tracheophyta</taxon>
        <taxon>Spermatophyta</taxon>
        <taxon>Magnoliopsida</taxon>
        <taxon>Liliopsida</taxon>
        <taxon>Poales</taxon>
        <taxon>Poaceae</taxon>
        <taxon>BOP clade</taxon>
        <taxon>Oryzoideae</taxon>
        <taxon>Oryzeae</taxon>
        <taxon>Zizaniinae</taxon>
        <taxon>Zizania</taxon>
    </lineage>
</organism>
<name>A0A8J6BRF7_ZIZPA</name>
<dbReference type="Proteomes" id="UP000729402">
    <property type="component" value="Unassembled WGS sequence"/>
</dbReference>
<evidence type="ECO:0000313" key="2">
    <source>
        <dbReference type="Proteomes" id="UP000729402"/>
    </source>
</evidence>
<keyword evidence="2" id="KW-1185">Reference proteome</keyword>
<gene>
    <name evidence="1" type="ORF">GUJ93_ZPchr0011g28360</name>
</gene>
<proteinExistence type="predicted"/>
<evidence type="ECO:0000313" key="1">
    <source>
        <dbReference type="EMBL" id="KAG8090956.1"/>
    </source>
</evidence>
<dbReference type="EMBL" id="JAAALK010000081">
    <property type="protein sequence ID" value="KAG8090956.1"/>
    <property type="molecule type" value="Genomic_DNA"/>
</dbReference>